<sequence length="232" mass="24549">MACLTQTQPAWPAALYSAAPLRASSSWNTYTVPTPSAKPRLRLPLPAPSELPLPSRRFDPFADDDEPQNTPPPPRGRPLTPLTISSTTHERPTGRRRAPSFSAGTPRPTASLAALANASVSPSSTLSSYTSYSYCSGPASGSSSAPGPSASRVLAAQRITTQELAPAPVVAQAPTPFHARHYPTSDARARLLARTLLNRIHVVGRPRSTMPSSSSRSSCRVPSRLSECVVAC</sequence>
<evidence type="ECO:0000313" key="3">
    <source>
        <dbReference type="Proteomes" id="UP001221142"/>
    </source>
</evidence>
<feature type="compositionally biased region" description="Low complexity" evidence="1">
    <location>
        <begin position="35"/>
        <end position="44"/>
    </location>
</feature>
<evidence type="ECO:0000313" key="2">
    <source>
        <dbReference type="EMBL" id="KAJ7624894.1"/>
    </source>
</evidence>
<organism evidence="2 3">
    <name type="scientific">Roridomyces roridus</name>
    <dbReference type="NCBI Taxonomy" id="1738132"/>
    <lineage>
        <taxon>Eukaryota</taxon>
        <taxon>Fungi</taxon>
        <taxon>Dikarya</taxon>
        <taxon>Basidiomycota</taxon>
        <taxon>Agaricomycotina</taxon>
        <taxon>Agaricomycetes</taxon>
        <taxon>Agaricomycetidae</taxon>
        <taxon>Agaricales</taxon>
        <taxon>Marasmiineae</taxon>
        <taxon>Mycenaceae</taxon>
        <taxon>Roridomyces</taxon>
    </lineage>
</organism>
<gene>
    <name evidence="2" type="ORF">FB45DRAFT_924467</name>
</gene>
<dbReference type="EMBL" id="JARKIF010000013">
    <property type="protein sequence ID" value="KAJ7624894.1"/>
    <property type="molecule type" value="Genomic_DNA"/>
</dbReference>
<reference evidence="2" key="1">
    <citation type="submission" date="2023-03" db="EMBL/GenBank/DDBJ databases">
        <title>Massive genome expansion in bonnet fungi (Mycena s.s.) driven by repeated elements and novel gene families across ecological guilds.</title>
        <authorList>
            <consortium name="Lawrence Berkeley National Laboratory"/>
            <person name="Harder C.B."/>
            <person name="Miyauchi S."/>
            <person name="Viragh M."/>
            <person name="Kuo A."/>
            <person name="Thoen E."/>
            <person name="Andreopoulos B."/>
            <person name="Lu D."/>
            <person name="Skrede I."/>
            <person name="Drula E."/>
            <person name="Henrissat B."/>
            <person name="Morin E."/>
            <person name="Kohler A."/>
            <person name="Barry K."/>
            <person name="LaButti K."/>
            <person name="Morin E."/>
            <person name="Salamov A."/>
            <person name="Lipzen A."/>
            <person name="Mereny Z."/>
            <person name="Hegedus B."/>
            <person name="Baldrian P."/>
            <person name="Stursova M."/>
            <person name="Weitz H."/>
            <person name="Taylor A."/>
            <person name="Grigoriev I.V."/>
            <person name="Nagy L.G."/>
            <person name="Martin F."/>
            <person name="Kauserud H."/>
        </authorList>
    </citation>
    <scope>NUCLEOTIDE SEQUENCE</scope>
    <source>
        <strain evidence="2">9284</strain>
    </source>
</reference>
<protein>
    <submittedName>
        <fullName evidence="2">Uncharacterized protein</fullName>
    </submittedName>
</protein>
<dbReference type="Proteomes" id="UP001221142">
    <property type="component" value="Unassembled WGS sequence"/>
</dbReference>
<name>A0AAD7FKY7_9AGAR</name>
<proteinExistence type="predicted"/>
<feature type="region of interest" description="Disordered" evidence="1">
    <location>
        <begin position="27"/>
        <end position="108"/>
    </location>
</feature>
<keyword evidence="3" id="KW-1185">Reference proteome</keyword>
<comment type="caution">
    <text evidence="2">The sequence shown here is derived from an EMBL/GenBank/DDBJ whole genome shotgun (WGS) entry which is preliminary data.</text>
</comment>
<evidence type="ECO:0000256" key="1">
    <source>
        <dbReference type="SAM" id="MobiDB-lite"/>
    </source>
</evidence>
<accession>A0AAD7FKY7</accession>
<dbReference type="AlphaFoldDB" id="A0AAD7FKY7"/>